<dbReference type="EMBL" id="PVTO01000002">
    <property type="protein sequence ID" value="PRY83906.1"/>
    <property type="molecule type" value="Genomic_DNA"/>
</dbReference>
<dbReference type="InterPro" id="IPR018062">
    <property type="entry name" value="HTH_AraC-typ_CS"/>
</dbReference>
<evidence type="ECO:0000256" key="1">
    <source>
        <dbReference type="ARBA" id="ARBA00023015"/>
    </source>
</evidence>
<gene>
    <name evidence="5" type="ORF">CLV38_10290</name>
</gene>
<dbReference type="SUPFAM" id="SSF51215">
    <property type="entry name" value="Regulatory protein AraC"/>
    <property type="match status" value="1"/>
</dbReference>
<dbReference type="InterPro" id="IPR014710">
    <property type="entry name" value="RmlC-like_jellyroll"/>
</dbReference>
<evidence type="ECO:0000256" key="3">
    <source>
        <dbReference type="ARBA" id="ARBA00023163"/>
    </source>
</evidence>
<dbReference type="SUPFAM" id="SSF46689">
    <property type="entry name" value="Homeodomain-like"/>
    <property type="match status" value="2"/>
</dbReference>
<dbReference type="PROSITE" id="PS01124">
    <property type="entry name" value="HTH_ARAC_FAMILY_2"/>
    <property type="match status" value="1"/>
</dbReference>
<dbReference type="InterPro" id="IPR003313">
    <property type="entry name" value="AraC-bd"/>
</dbReference>
<evidence type="ECO:0000259" key="4">
    <source>
        <dbReference type="PROSITE" id="PS01124"/>
    </source>
</evidence>
<dbReference type="RefSeq" id="WP_106190553.1">
    <property type="nucleotide sequence ID" value="NZ_PVTO01000002.1"/>
</dbReference>
<dbReference type="InterPro" id="IPR037923">
    <property type="entry name" value="HTH-like"/>
</dbReference>
<dbReference type="PRINTS" id="PR00032">
    <property type="entry name" value="HTHARAC"/>
</dbReference>
<evidence type="ECO:0000313" key="5">
    <source>
        <dbReference type="EMBL" id="PRY83906.1"/>
    </source>
</evidence>
<dbReference type="InterPro" id="IPR018060">
    <property type="entry name" value="HTH_AraC"/>
</dbReference>
<keyword evidence="6" id="KW-1185">Reference proteome</keyword>
<organism evidence="5 6">
    <name type="scientific">Alkalibacterium olivapovliticus</name>
    <dbReference type="NCBI Taxonomy" id="99907"/>
    <lineage>
        <taxon>Bacteria</taxon>
        <taxon>Bacillati</taxon>
        <taxon>Bacillota</taxon>
        <taxon>Bacilli</taxon>
        <taxon>Lactobacillales</taxon>
        <taxon>Carnobacteriaceae</taxon>
        <taxon>Alkalibacterium</taxon>
    </lineage>
</organism>
<dbReference type="Gene3D" id="1.10.10.60">
    <property type="entry name" value="Homeodomain-like"/>
    <property type="match status" value="2"/>
</dbReference>
<evidence type="ECO:0000256" key="2">
    <source>
        <dbReference type="ARBA" id="ARBA00023125"/>
    </source>
</evidence>
<protein>
    <submittedName>
        <fullName evidence="5">AraC-like protein</fullName>
    </submittedName>
</protein>
<comment type="caution">
    <text evidence="5">The sequence shown here is derived from an EMBL/GenBank/DDBJ whole genome shotgun (WGS) entry which is preliminary data.</text>
</comment>
<dbReference type="PANTHER" id="PTHR43280">
    <property type="entry name" value="ARAC-FAMILY TRANSCRIPTIONAL REGULATOR"/>
    <property type="match status" value="1"/>
</dbReference>
<dbReference type="Proteomes" id="UP000238205">
    <property type="component" value="Unassembled WGS sequence"/>
</dbReference>
<dbReference type="InterPro" id="IPR020449">
    <property type="entry name" value="Tscrpt_reg_AraC-type_HTH"/>
</dbReference>
<dbReference type="PROSITE" id="PS00041">
    <property type="entry name" value="HTH_ARAC_FAMILY_1"/>
    <property type="match status" value="1"/>
</dbReference>
<dbReference type="Gene3D" id="2.60.120.10">
    <property type="entry name" value="Jelly Rolls"/>
    <property type="match status" value="1"/>
</dbReference>
<dbReference type="OrthoDB" id="342399at2"/>
<accession>A0A2T0WB97</accession>
<dbReference type="SMART" id="SM00342">
    <property type="entry name" value="HTH_ARAC"/>
    <property type="match status" value="1"/>
</dbReference>
<dbReference type="GO" id="GO:0043565">
    <property type="term" value="F:sequence-specific DNA binding"/>
    <property type="evidence" value="ECO:0007669"/>
    <property type="project" value="InterPro"/>
</dbReference>
<dbReference type="InterPro" id="IPR009057">
    <property type="entry name" value="Homeodomain-like_sf"/>
</dbReference>
<evidence type="ECO:0000313" key="6">
    <source>
        <dbReference type="Proteomes" id="UP000238205"/>
    </source>
</evidence>
<keyword evidence="3" id="KW-0804">Transcription</keyword>
<reference evidence="5 6" key="1">
    <citation type="submission" date="2018-03" db="EMBL/GenBank/DDBJ databases">
        <title>Genomic Encyclopedia of Archaeal and Bacterial Type Strains, Phase II (KMG-II): from individual species to whole genera.</title>
        <authorList>
            <person name="Goeker M."/>
        </authorList>
    </citation>
    <scope>NUCLEOTIDE SEQUENCE [LARGE SCALE GENOMIC DNA]</scope>
    <source>
        <strain evidence="5 6">DSM 13175</strain>
    </source>
</reference>
<dbReference type="CDD" id="cd02208">
    <property type="entry name" value="cupin_RmlC-like"/>
    <property type="match status" value="1"/>
</dbReference>
<dbReference type="PANTHER" id="PTHR43280:SF2">
    <property type="entry name" value="HTH-TYPE TRANSCRIPTIONAL REGULATOR EXSA"/>
    <property type="match status" value="1"/>
</dbReference>
<dbReference type="Pfam" id="PF02311">
    <property type="entry name" value="AraC_binding"/>
    <property type="match status" value="1"/>
</dbReference>
<feature type="domain" description="HTH araC/xylS-type" evidence="4">
    <location>
        <begin position="152"/>
        <end position="250"/>
    </location>
</feature>
<sequence length="251" mass="29743">MYFFEKHGLDEKQTFNYSVLENISFPLHFHRAYEIILVESGEMSIKIEEMQYTLRAHEAVFIFPNQLHELVTVTHSVCKLLIFSPEMVGQFYSSYKRSIPINNQFTILFDVNETHLDTVFAQKSLLYNCCDALIKQTSFEGITLSPQRKIIQNILLYVDTHYANECTLKTAAQTLQYDYAYLSKLFYQYTQLTFTDYLNRYRITQATYYLENTELTIKEIAHSCGYNNLRTFNRNFRQYKASSPSHYRKNL</sequence>
<dbReference type="AlphaFoldDB" id="A0A2T0WB97"/>
<keyword evidence="1" id="KW-0805">Transcription regulation</keyword>
<keyword evidence="2" id="KW-0238">DNA-binding</keyword>
<proteinExistence type="predicted"/>
<dbReference type="GO" id="GO:0003700">
    <property type="term" value="F:DNA-binding transcription factor activity"/>
    <property type="evidence" value="ECO:0007669"/>
    <property type="project" value="InterPro"/>
</dbReference>
<name>A0A2T0WB97_9LACT</name>
<dbReference type="Pfam" id="PF12833">
    <property type="entry name" value="HTH_18"/>
    <property type="match status" value="1"/>
</dbReference>